<keyword evidence="3" id="KW-1185">Reference proteome</keyword>
<dbReference type="Gene3D" id="1.10.1750.10">
    <property type="match status" value="1"/>
</dbReference>
<dbReference type="InterPro" id="IPR010921">
    <property type="entry name" value="Trp_repressor/repl_initiator"/>
</dbReference>
<feature type="domain" description="Chromosomal replication initiator DnaA C-terminal" evidence="1">
    <location>
        <begin position="32"/>
        <end position="96"/>
    </location>
</feature>
<dbReference type="STRING" id="1177755.A7A08_02168"/>
<dbReference type="Pfam" id="PF08299">
    <property type="entry name" value="Bac_DnaA_C"/>
    <property type="match status" value="1"/>
</dbReference>
<dbReference type="CDD" id="cd06571">
    <property type="entry name" value="Bac_DnaA_C"/>
    <property type="match status" value="1"/>
</dbReference>
<dbReference type="SMART" id="SM00760">
    <property type="entry name" value="Bac_DnaA_C"/>
    <property type="match status" value="1"/>
</dbReference>
<dbReference type="Proteomes" id="UP000095087">
    <property type="component" value="Unassembled WGS sequence"/>
</dbReference>
<dbReference type="GO" id="GO:0043565">
    <property type="term" value="F:sequence-specific DNA binding"/>
    <property type="evidence" value="ECO:0007669"/>
    <property type="project" value="InterPro"/>
</dbReference>
<protein>
    <recommendedName>
        <fullName evidence="1">Chromosomal replication initiator DnaA C-terminal domain-containing protein</fullName>
    </recommendedName>
</protein>
<comment type="caution">
    <text evidence="2">The sequence shown here is derived from an EMBL/GenBank/DDBJ whole genome shotgun (WGS) entry which is preliminary data.</text>
</comment>
<gene>
    <name evidence="2" type="ORF">A7A08_02168</name>
</gene>
<sequence>MVMAETVRALDVSRRRAARITDRTHVVRRASEAAVAAAFGLEPDELKAATRGPARAAFARQTAMYLAHVGCGLSLTDVGRAFGRDRTTVAHACGVVEDQRDEPEFDFMLTHLERAVAALIAALAPGREA</sequence>
<dbReference type="GO" id="GO:0005524">
    <property type="term" value="F:ATP binding"/>
    <property type="evidence" value="ECO:0007669"/>
    <property type="project" value="InterPro"/>
</dbReference>
<evidence type="ECO:0000313" key="3">
    <source>
        <dbReference type="Proteomes" id="UP000095087"/>
    </source>
</evidence>
<accession>A0A1E2RXC2</accession>
<dbReference type="AlphaFoldDB" id="A0A1E2RXC2"/>
<dbReference type="GO" id="GO:0006270">
    <property type="term" value="P:DNA replication initiation"/>
    <property type="evidence" value="ECO:0007669"/>
    <property type="project" value="InterPro"/>
</dbReference>
<name>A0A1E2RXC2_9HYPH</name>
<dbReference type="PATRIC" id="fig|1177755.3.peg.2177"/>
<dbReference type="SUPFAM" id="SSF48295">
    <property type="entry name" value="TrpR-like"/>
    <property type="match status" value="1"/>
</dbReference>
<evidence type="ECO:0000259" key="1">
    <source>
        <dbReference type="SMART" id="SM00760"/>
    </source>
</evidence>
<dbReference type="GO" id="GO:0006275">
    <property type="term" value="P:regulation of DNA replication"/>
    <property type="evidence" value="ECO:0007669"/>
    <property type="project" value="InterPro"/>
</dbReference>
<evidence type="ECO:0000313" key="2">
    <source>
        <dbReference type="EMBL" id="ODA66871.1"/>
    </source>
</evidence>
<reference evidence="2 3" key="1">
    <citation type="submission" date="2016-07" db="EMBL/GenBank/DDBJ databases">
        <title>Draft genome sequence of Methyloligella halotolerans C2T (VKM B-2706T=CCUG 61687T=DSM 25045T), a halotolerant polyhydroxybutyrate accumulating methylotroph.</title>
        <authorList>
            <person name="Vasilenko O.V."/>
            <person name="Doronina N.V."/>
            <person name="Poroshina M.N."/>
            <person name="Tarlachkov S.V."/>
            <person name="Trotsenko Y.A."/>
        </authorList>
    </citation>
    <scope>NUCLEOTIDE SEQUENCE [LARGE SCALE GENOMIC DNA]</scope>
    <source>
        <strain evidence="2 3">VKM B-2706</strain>
    </source>
</reference>
<dbReference type="InterPro" id="IPR013159">
    <property type="entry name" value="DnaA_C"/>
</dbReference>
<proteinExistence type="predicted"/>
<organism evidence="2 3">
    <name type="scientific">Methyloligella halotolerans</name>
    <dbReference type="NCBI Taxonomy" id="1177755"/>
    <lineage>
        <taxon>Bacteria</taxon>
        <taxon>Pseudomonadati</taxon>
        <taxon>Pseudomonadota</taxon>
        <taxon>Alphaproteobacteria</taxon>
        <taxon>Hyphomicrobiales</taxon>
        <taxon>Hyphomicrobiaceae</taxon>
        <taxon>Methyloligella</taxon>
    </lineage>
</organism>
<dbReference type="EMBL" id="MASI01000005">
    <property type="protein sequence ID" value="ODA66871.1"/>
    <property type="molecule type" value="Genomic_DNA"/>
</dbReference>